<gene>
    <name evidence="1" type="ORF">PQU96_13610</name>
</gene>
<dbReference type="RefSeq" id="WP_272772947.1">
    <property type="nucleotide sequence ID" value="NZ_JAQQLE010000013.1"/>
</dbReference>
<proteinExistence type="predicted"/>
<accession>A0ABT5IRH7</accession>
<protein>
    <submittedName>
        <fullName evidence="1">Uncharacterized protein</fullName>
    </submittedName>
</protein>
<evidence type="ECO:0000313" key="2">
    <source>
        <dbReference type="Proteomes" id="UP001222030"/>
    </source>
</evidence>
<keyword evidence="2" id="KW-1185">Reference proteome</keyword>
<dbReference type="Proteomes" id="UP001222030">
    <property type="component" value="Unassembled WGS sequence"/>
</dbReference>
<evidence type="ECO:0000313" key="1">
    <source>
        <dbReference type="EMBL" id="MDC7715149.1"/>
    </source>
</evidence>
<sequence length="71" mass="8177">MFTPNLPELIPQDFKGYQRVAFDDLTLSERHHLQRLGAEHLPQYSLDELAIYRCPEGITFFGPLEFVRGAA</sequence>
<name>A0ABT5IRH7_9NEIS</name>
<comment type="caution">
    <text evidence="1">The sequence shown here is derived from an EMBL/GenBank/DDBJ whole genome shotgun (WGS) entry which is preliminary data.</text>
</comment>
<organism evidence="1 2">
    <name type="scientific">Vogesella margarita</name>
    <dbReference type="NCBI Taxonomy" id="2984199"/>
    <lineage>
        <taxon>Bacteria</taxon>
        <taxon>Pseudomonadati</taxon>
        <taxon>Pseudomonadota</taxon>
        <taxon>Betaproteobacteria</taxon>
        <taxon>Neisseriales</taxon>
        <taxon>Chromobacteriaceae</taxon>
        <taxon>Vogesella</taxon>
    </lineage>
</organism>
<reference evidence="1 2" key="1">
    <citation type="submission" date="2023-01" db="EMBL/GenBank/DDBJ databases">
        <title>Novel species of the genus Vogesella isolated from rivers.</title>
        <authorList>
            <person name="Lu H."/>
        </authorList>
    </citation>
    <scope>NUCLEOTIDE SEQUENCE [LARGE SCALE GENOMIC DNA]</scope>
    <source>
        <strain evidence="1 2">LYT5W</strain>
    </source>
</reference>
<dbReference type="EMBL" id="JAQQLE010000013">
    <property type="protein sequence ID" value="MDC7715149.1"/>
    <property type="molecule type" value="Genomic_DNA"/>
</dbReference>